<dbReference type="AlphaFoldDB" id="A0A7S6VVV1"/>
<gene>
    <name evidence="2" type="ORF">G0028_07575</name>
</gene>
<protein>
    <submittedName>
        <fullName evidence="2">Uncharacterized protein</fullName>
    </submittedName>
</protein>
<dbReference type="EMBL" id="CP048659">
    <property type="protein sequence ID" value="QOW45763.1"/>
    <property type="molecule type" value="Genomic_DNA"/>
</dbReference>
<reference evidence="2 3" key="1">
    <citation type="submission" date="2020-02" db="EMBL/GenBank/DDBJ databases">
        <title>Tigecycline-resistant Acinetobacter species from pigs and migratory birds.</title>
        <authorList>
            <person name="Chen C."/>
            <person name="Sun J."/>
            <person name="Liao X.-P."/>
            <person name="Liu Y.-H."/>
        </authorList>
    </citation>
    <scope>NUCLEOTIDE SEQUENCE [LARGE SCALE GENOMIC DNA]</scope>
    <source>
        <strain evidence="2 3">YH12207_T</strain>
    </source>
</reference>
<keyword evidence="1" id="KW-0175">Coiled coil</keyword>
<evidence type="ECO:0000313" key="2">
    <source>
        <dbReference type="EMBL" id="QOW45763.1"/>
    </source>
</evidence>
<evidence type="ECO:0000313" key="3">
    <source>
        <dbReference type="Proteomes" id="UP000593966"/>
    </source>
</evidence>
<dbReference type="RefSeq" id="WP_194088757.1">
    <property type="nucleotide sequence ID" value="NZ_CP048659.1"/>
</dbReference>
<keyword evidence="3" id="KW-1185">Reference proteome</keyword>
<feature type="coiled-coil region" evidence="1">
    <location>
        <begin position="50"/>
        <end position="77"/>
    </location>
</feature>
<accession>A0A7S6VVV1</accession>
<organism evidence="2 3">
    <name type="scientific">Acinetobacter piscicola</name>
    <dbReference type="NCBI Taxonomy" id="2006115"/>
    <lineage>
        <taxon>Bacteria</taxon>
        <taxon>Pseudomonadati</taxon>
        <taxon>Pseudomonadota</taxon>
        <taxon>Gammaproteobacteria</taxon>
        <taxon>Moraxellales</taxon>
        <taxon>Moraxellaceae</taxon>
        <taxon>Acinetobacter</taxon>
    </lineage>
</organism>
<dbReference type="Proteomes" id="UP000593966">
    <property type="component" value="Chromosome"/>
</dbReference>
<name>A0A7S6VVV1_9GAMM</name>
<sequence>MIKRIPCEADLLSTDLEIYGNAITRCQNAAQDCPEAGYCKYGECFNQLSYVESVERLEVIEKELEHYKSKWSKLNSQHLHLISCLKLAVSDAVKNNNSEYAFAYRSCLTMLERVI</sequence>
<evidence type="ECO:0000256" key="1">
    <source>
        <dbReference type="SAM" id="Coils"/>
    </source>
</evidence>
<proteinExistence type="predicted"/>